<gene>
    <name evidence="2" type="ORF">SAMN05428998_101305</name>
</gene>
<evidence type="ECO:0000313" key="2">
    <source>
        <dbReference type="EMBL" id="SME90371.1"/>
    </source>
</evidence>
<evidence type="ECO:0000256" key="1">
    <source>
        <dbReference type="SAM" id="Phobius"/>
    </source>
</evidence>
<feature type="transmembrane region" description="Helical" evidence="1">
    <location>
        <begin position="113"/>
        <end position="134"/>
    </location>
</feature>
<dbReference type="EMBL" id="FWZX01000001">
    <property type="protein sequence ID" value="SME90371.1"/>
    <property type="molecule type" value="Genomic_DNA"/>
</dbReference>
<protein>
    <submittedName>
        <fullName evidence="2">Uncharacterized protein</fullName>
    </submittedName>
</protein>
<feature type="transmembrane region" description="Helical" evidence="1">
    <location>
        <begin position="88"/>
        <end position="107"/>
    </location>
</feature>
<organism evidence="2 3">
    <name type="scientific">Tistlia consotensis USBA 355</name>
    <dbReference type="NCBI Taxonomy" id="560819"/>
    <lineage>
        <taxon>Bacteria</taxon>
        <taxon>Pseudomonadati</taxon>
        <taxon>Pseudomonadota</taxon>
        <taxon>Alphaproteobacteria</taxon>
        <taxon>Rhodospirillales</taxon>
        <taxon>Rhodovibrionaceae</taxon>
        <taxon>Tistlia</taxon>
    </lineage>
</organism>
<keyword evidence="3" id="KW-1185">Reference proteome</keyword>
<evidence type="ECO:0000313" key="3">
    <source>
        <dbReference type="Proteomes" id="UP000192917"/>
    </source>
</evidence>
<keyword evidence="1" id="KW-0812">Transmembrane</keyword>
<dbReference type="AlphaFoldDB" id="A0A1Y6B8R4"/>
<dbReference type="STRING" id="560819.SAMN05428998_101305"/>
<keyword evidence="1" id="KW-1133">Transmembrane helix</keyword>
<keyword evidence="1" id="KW-0472">Membrane</keyword>
<proteinExistence type="predicted"/>
<accession>A0A1Y6B8R4</accession>
<reference evidence="2 3" key="1">
    <citation type="submission" date="2017-04" db="EMBL/GenBank/DDBJ databases">
        <authorList>
            <person name="Afonso C.L."/>
            <person name="Miller P.J."/>
            <person name="Scott M.A."/>
            <person name="Spackman E."/>
            <person name="Goraichik I."/>
            <person name="Dimitrov K.M."/>
            <person name="Suarez D.L."/>
            <person name="Swayne D.E."/>
        </authorList>
    </citation>
    <scope>NUCLEOTIDE SEQUENCE [LARGE SCALE GENOMIC DNA]</scope>
    <source>
        <strain evidence="2 3">USBA 355</strain>
    </source>
</reference>
<dbReference type="Proteomes" id="UP000192917">
    <property type="component" value="Unassembled WGS sequence"/>
</dbReference>
<sequence length="212" mass="22699">MIEDDKILEAYPVREVVARFEEARAFEDAVDLVERHGVDRAAVSMMASREAVQQKLGHRFRLSSELEDEPAVPQSVFSNRYEIAEAKGAAIGLPVYIGGAGAGLAVFASGGTLAFAAVIAAAGAAAGAGIGALLSRAISKRHAEHLEEQLAEGGLLLWVRVGDEAQERQVVDLLTSAGGRDVRAHSITRYWGSDDIPLHDFNPDPWLGREAE</sequence>
<dbReference type="RefSeq" id="WP_085120657.1">
    <property type="nucleotide sequence ID" value="NZ_FWZX01000001.1"/>
</dbReference>
<name>A0A1Y6B8R4_9PROT</name>